<name>A0A2S5ZCS2_9GAMM</name>
<feature type="domain" description="Response regulatory" evidence="2">
    <location>
        <begin position="10"/>
        <end position="139"/>
    </location>
</feature>
<dbReference type="Gene3D" id="3.40.50.2300">
    <property type="match status" value="1"/>
</dbReference>
<dbReference type="EMBL" id="PSSX01000003">
    <property type="protein sequence ID" value="PPI85098.1"/>
    <property type="molecule type" value="Genomic_DNA"/>
</dbReference>
<feature type="modified residue" description="4-aspartylphosphate" evidence="1">
    <location>
        <position position="72"/>
    </location>
</feature>
<dbReference type="SMART" id="SM00448">
    <property type="entry name" value="REC"/>
    <property type="match status" value="1"/>
</dbReference>
<comment type="caution">
    <text evidence="3">The sequence shown here is derived from an EMBL/GenBank/DDBJ whole genome shotgun (WGS) entry which is preliminary data.</text>
</comment>
<organism evidence="3 4">
    <name type="scientific">Marinobacter maroccanus</name>
    <dbReference type="NCBI Taxonomy" id="2055143"/>
    <lineage>
        <taxon>Bacteria</taxon>
        <taxon>Pseudomonadati</taxon>
        <taxon>Pseudomonadota</taxon>
        <taxon>Gammaproteobacteria</taxon>
        <taxon>Pseudomonadales</taxon>
        <taxon>Marinobacteraceae</taxon>
        <taxon>Marinobacter</taxon>
    </lineage>
</organism>
<dbReference type="PANTHER" id="PTHR44520">
    <property type="entry name" value="RESPONSE REGULATOR RCP1-RELATED"/>
    <property type="match status" value="1"/>
</dbReference>
<dbReference type="AlphaFoldDB" id="A0A2S5ZCS2"/>
<evidence type="ECO:0000313" key="4">
    <source>
        <dbReference type="Proteomes" id="UP000239917"/>
    </source>
</evidence>
<sequence>MDNIQATTPLVLIAEDDPDDRMLIREAFEERCPNCRLRFVQDGEELMAFIGESLSDAQNLSPSVLPDMVLLDLNMPLKDGRESLIELRNIALFEQVPTVVMTTSESDEDKQFCLANGADDYLVKPSSYTKLLDAVESLQPYFLKNTGNH</sequence>
<evidence type="ECO:0000256" key="1">
    <source>
        <dbReference type="PROSITE-ProRule" id="PRU00169"/>
    </source>
</evidence>
<gene>
    <name evidence="3" type="ORF">KEHDKFFH_04885</name>
</gene>
<accession>A0A2S5ZCS2</accession>
<proteinExistence type="predicted"/>
<dbReference type="RefSeq" id="WP_104320879.1">
    <property type="nucleotide sequence ID" value="NZ_PSSX01000003.1"/>
</dbReference>
<dbReference type="Pfam" id="PF00072">
    <property type="entry name" value="Response_reg"/>
    <property type="match status" value="1"/>
</dbReference>
<dbReference type="InterPro" id="IPR001789">
    <property type="entry name" value="Sig_transdc_resp-reg_receiver"/>
</dbReference>
<dbReference type="PANTHER" id="PTHR44520:SF2">
    <property type="entry name" value="RESPONSE REGULATOR RCP1"/>
    <property type="match status" value="1"/>
</dbReference>
<evidence type="ECO:0000259" key="2">
    <source>
        <dbReference type="PROSITE" id="PS50110"/>
    </source>
</evidence>
<dbReference type="SUPFAM" id="SSF52172">
    <property type="entry name" value="CheY-like"/>
    <property type="match status" value="1"/>
</dbReference>
<reference evidence="3 4" key="1">
    <citation type="submission" date="2018-01" db="EMBL/GenBank/DDBJ databases">
        <title>Complete genome sequences of the type strains of Marinobacter flavimaris and Marinobacter maroccanus.</title>
        <authorList>
            <person name="Palau M."/>
            <person name="Boujida N."/>
            <person name="Manresa A."/>
            <person name="Minana-Galbis D."/>
        </authorList>
    </citation>
    <scope>NUCLEOTIDE SEQUENCE [LARGE SCALE GENOMIC DNA]</scope>
    <source>
        <strain evidence="3 4">N4</strain>
    </source>
</reference>
<dbReference type="PROSITE" id="PS50110">
    <property type="entry name" value="RESPONSE_REGULATORY"/>
    <property type="match status" value="1"/>
</dbReference>
<keyword evidence="1" id="KW-0597">Phosphoprotein</keyword>
<dbReference type="InterPro" id="IPR011006">
    <property type="entry name" value="CheY-like_superfamily"/>
</dbReference>
<protein>
    <submittedName>
        <fullName evidence="3">Two-component system response regulator</fullName>
    </submittedName>
</protein>
<dbReference type="Proteomes" id="UP000239917">
    <property type="component" value="Unassembled WGS sequence"/>
</dbReference>
<dbReference type="CDD" id="cd17557">
    <property type="entry name" value="REC_Rcp-like"/>
    <property type="match status" value="1"/>
</dbReference>
<dbReference type="OrthoDB" id="9793549at2"/>
<keyword evidence="4" id="KW-1185">Reference proteome</keyword>
<dbReference type="GO" id="GO:0000160">
    <property type="term" value="P:phosphorelay signal transduction system"/>
    <property type="evidence" value="ECO:0007669"/>
    <property type="project" value="InterPro"/>
</dbReference>
<dbReference type="InterPro" id="IPR052893">
    <property type="entry name" value="TCS_response_regulator"/>
</dbReference>
<evidence type="ECO:0000313" key="3">
    <source>
        <dbReference type="EMBL" id="PPI85098.1"/>
    </source>
</evidence>